<feature type="compositionally biased region" description="Polar residues" evidence="2">
    <location>
        <begin position="405"/>
        <end position="423"/>
    </location>
</feature>
<protein>
    <recommendedName>
        <fullName evidence="5">Collagen alpha-1(I) chain-like</fullName>
    </recommendedName>
</protein>
<feature type="compositionally biased region" description="Low complexity" evidence="2">
    <location>
        <begin position="1324"/>
        <end position="1343"/>
    </location>
</feature>
<feature type="region of interest" description="Disordered" evidence="2">
    <location>
        <begin position="307"/>
        <end position="808"/>
    </location>
</feature>
<dbReference type="EMBL" id="JAOTOJ010000008">
    <property type="protein sequence ID" value="KAK9398422.1"/>
    <property type="molecule type" value="Genomic_DNA"/>
</dbReference>
<feature type="compositionally biased region" description="Gly residues" evidence="2">
    <location>
        <begin position="942"/>
        <end position="953"/>
    </location>
</feature>
<evidence type="ECO:0000313" key="4">
    <source>
        <dbReference type="Proteomes" id="UP001474421"/>
    </source>
</evidence>
<feature type="compositionally biased region" description="Pro residues" evidence="2">
    <location>
        <begin position="623"/>
        <end position="636"/>
    </location>
</feature>
<reference evidence="3 4" key="1">
    <citation type="journal article" date="2024" name="Proc. Natl. Acad. Sci. U.S.A.">
        <title>The genetic regulatory architecture and epigenomic basis for age-related changes in rattlesnake venom.</title>
        <authorList>
            <person name="Hogan M.P."/>
            <person name="Holding M.L."/>
            <person name="Nystrom G.S."/>
            <person name="Colston T.J."/>
            <person name="Bartlett D.A."/>
            <person name="Mason A.J."/>
            <person name="Ellsworth S.A."/>
            <person name="Rautsaw R.M."/>
            <person name="Lawrence K.C."/>
            <person name="Strickland J.L."/>
            <person name="He B."/>
            <person name="Fraser P."/>
            <person name="Margres M.J."/>
            <person name="Gilbert D.M."/>
            <person name="Gibbs H.L."/>
            <person name="Parkinson C.L."/>
            <person name="Rokyta D.R."/>
        </authorList>
    </citation>
    <scope>NUCLEOTIDE SEQUENCE [LARGE SCALE GENOMIC DNA]</scope>
    <source>
        <strain evidence="3">DRR0105</strain>
    </source>
</reference>
<evidence type="ECO:0008006" key="5">
    <source>
        <dbReference type="Google" id="ProtNLM"/>
    </source>
</evidence>
<feature type="region of interest" description="Disordered" evidence="2">
    <location>
        <begin position="147"/>
        <end position="166"/>
    </location>
</feature>
<feature type="compositionally biased region" description="Basic residues" evidence="2">
    <location>
        <begin position="1043"/>
        <end position="1056"/>
    </location>
</feature>
<feature type="region of interest" description="Disordered" evidence="2">
    <location>
        <begin position="922"/>
        <end position="956"/>
    </location>
</feature>
<name>A0AAW1B910_CROAD</name>
<evidence type="ECO:0000256" key="2">
    <source>
        <dbReference type="SAM" id="MobiDB-lite"/>
    </source>
</evidence>
<feature type="compositionally biased region" description="Basic and acidic residues" evidence="2">
    <location>
        <begin position="1072"/>
        <end position="1082"/>
    </location>
</feature>
<accession>A0AAW1B910</accession>
<dbReference type="InterPro" id="IPR026238">
    <property type="entry name" value="INCA1"/>
</dbReference>
<sequence length="1497" mass="155522">MTAKNQIIFSRDSCSLATEAWKKDRRGTGSEPPSPPGSTHTYAHTGAARDVGPCTSATCRKGPPTCVQAPRGVGTKSTEMVRPLPGLVPAPSPIGQRPGWQQTGHRPGLPREAVCRDEQEPRTKSFIHDFFQGGSGASVPLAGLNRSEAGRKGRGAQSNGGGAGEPLPTLSPLSLLLLCMGGGTPLSASGPPQGGKAWGDKREALARPTSLPGQQNCPPLSPPCSLLAGTARLRLPFPLQPQEEKVAATPGLTCLSLPSGTCTRETQAPGGETRGALMRFDGAATEGRAVMRQGTPTESWELACQDKRQPRHGRGQGGAVARKSDGFGGPGAPEGRETTRSRACSRSSPLSGGRQDSGRQRAGQRLAAPEGNLDGREGHREGQGRIPGWLSLRRSAQDRGFAPTGTKSGSGWPQRQPSPGSRQSRQRHEGSAAAWLDSSRIPPPLAEGSPPPPERPRQADQAVPKLALPWAEAKPGSGPRRPDPPGPAQGSRGGGGAERAKRPRQGRAESKDGGGAHSGPRKASPDAWGILFQGKTLGSATRGPGGEGALKQPGRQSTPPPSLPVQLWEREKQGLRGLSSPQCKSKGGSPSPEQAEKTGQPPAPPPKRSRPLRQAGPGQAAPQPLPGRPTPRPSSAPPAWRACRPEAAPPFPGRPSPETAGPAGRPQRNPPPLRAPPAAHLPRLLVGLVGARRPRAAPGRRGRCRAGRRARGGAGRSVARPGRPGPPRRRGRSLLKGRRAPAQQQPRQVGRPPRGLCGSSSSNGGGLTCGPPCNRGANPPPARAPPSRPSPSRTPPPSPGGTAAHLPPARCPLFAAAALSTRSGRPLPATAGCRRAQGWSGSPLPPRLPGYPAAPARSILGAVVPLGSRRGGAAEGPPSPPAPFLSAWARRVFPVRLLRGSEPAEGPPRPGLPWKAACLPPPGAGEACSSPGPSLVGRKMDGGPGAEEGGGATLGPFVTQSKMVSRCQPEVNPSSDARCMPDFWDRLVQQPSYLWMEEYHEAPPLLTSSCAAQRPVGDEGGPWPWEVAPTTQSLPSPKELCQKKRKGPKQKGRGHVRGLSVLYHLEEVKRRQSSIDKQKAQERGALPQPCPRGSGTVGDPPAPLLTPARTPEPYARPFLGRGTSAQLLLHPQWNPSLSEALRLPEGSPLPFFALAAHHRFPRTGESCVGQECVWEACANKGFSIALRVSSDQGVSCSEELSQAFGRKKSPCQPPRDLAGLRTGGVPLLTPPQTSFSATSGCRVLPEAPLRYFSARKVRMPPEETGRGGAGGAARVHLGGFLPAPKLLGRLLGTGTRARVRPRELGRALFAPAPERLPSRGAGGRAASLRGRSLCPGAPGPASTGRRRRAGRAASPGRDARAGGGLRDCRLRLRAGPLPGSQAPPPPAVRAELRGRAVTGGAERSSGGGGGGRKGPSAAGAGRREWRPVAEPELRAPRQVPPGAGGEAPGRGQRGREGGGEGGAPRGAGVREGAASPPPLTPCRPPGWFARSLPGRAL</sequence>
<feature type="compositionally biased region" description="Basic and acidic residues" evidence="2">
    <location>
        <begin position="1421"/>
        <end position="1435"/>
    </location>
</feature>
<evidence type="ECO:0000256" key="1">
    <source>
        <dbReference type="ARBA" id="ARBA00022581"/>
    </source>
</evidence>
<feature type="region of interest" description="Disordered" evidence="2">
    <location>
        <begin position="19"/>
        <end position="48"/>
    </location>
</feature>
<proteinExistence type="predicted"/>
<feature type="region of interest" description="Disordered" evidence="2">
    <location>
        <begin position="1029"/>
        <end position="1056"/>
    </location>
</feature>
<feature type="compositionally biased region" description="Basic residues" evidence="2">
    <location>
        <begin position="692"/>
        <end position="711"/>
    </location>
</feature>
<feature type="compositionally biased region" description="Low complexity" evidence="2">
    <location>
        <begin position="612"/>
        <end position="622"/>
    </location>
</feature>
<feature type="region of interest" description="Disordered" evidence="2">
    <location>
        <begin position="1310"/>
        <end position="1366"/>
    </location>
</feature>
<dbReference type="Pfam" id="PF15142">
    <property type="entry name" value="INCA1"/>
    <property type="match status" value="1"/>
</dbReference>
<dbReference type="PANTHER" id="PTHR13037">
    <property type="entry name" value="FORMIN"/>
    <property type="match status" value="1"/>
</dbReference>
<dbReference type="Proteomes" id="UP001474421">
    <property type="component" value="Unassembled WGS sequence"/>
</dbReference>
<dbReference type="PANTHER" id="PTHR13037:SF24">
    <property type="entry name" value="POLYCOMB PROTEIN PCL-RELATED"/>
    <property type="match status" value="1"/>
</dbReference>
<feature type="region of interest" description="Disordered" evidence="2">
    <location>
        <begin position="88"/>
        <end position="108"/>
    </location>
</feature>
<feature type="region of interest" description="Disordered" evidence="2">
    <location>
        <begin position="824"/>
        <end position="847"/>
    </location>
</feature>
<feature type="compositionally biased region" description="Pro residues" evidence="2">
    <location>
        <begin position="1475"/>
        <end position="1484"/>
    </location>
</feature>
<feature type="compositionally biased region" description="Pro residues" evidence="2">
    <location>
        <begin position="441"/>
        <end position="453"/>
    </location>
</feature>
<feature type="compositionally biased region" description="Low complexity" evidence="2">
    <location>
        <begin position="676"/>
        <end position="691"/>
    </location>
</feature>
<keyword evidence="4" id="KW-1185">Reference proteome</keyword>
<feature type="compositionally biased region" description="Polar residues" evidence="2">
    <location>
        <begin position="341"/>
        <end position="350"/>
    </location>
</feature>
<feature type="compositionally biased region" description="Basic and acidic residues" evidence="2">
    <location>
        <begin position="373"/>
        <end position="383"/>
    </location>
</feature>
<feature type="compositionally biased region" description="Pro residues" evidence="2">
    <location>
        <begin position="778"/>
        <end position="799"/>
    </location>
</feature>
<feature type="region of interest" description="Disordered" evidence="2">
    <location>
        <begin position="1072"/>
        <end position="1106"/>
    </location>
</feature>
<comment type="caution">
    <text evidence="3">The sequence shown here is derived from an EMBL/GenBank/DDBJ whole genome shotgun (WGS) entry which is preliminary data.</text>
</comment>
<feature type="compositionally biased region" description="Basic residues" evidence="2">
    <location>
        <begin position="726"/>
        <end position="739"/>
    </location>
</feature>
<keyword evidence="1" id="KW-0945">Host-virus interaction</keyword>
<organism evidence="3 4">
    <name type="scientific">Crotalus adamanteus</name>
    <name type="common">Eastern diamondback rattlesnake</name>
    <dbReference type="NCBI Taxonomy" id="8729"/>
    <lineage>
        <taxon>Eukaryota</taxon>
        <taxon>Metazoa</taxon>
        <taxon>Chordata</taxon>
        <taxon>Craniata</taxon>
        <taxon>Vertebrata</taxon>
        <taxon>Euteleostomi</taxon>
        <taxon>Lepidosauria</taxon>
        <taxon>Squamata</taxon>
        <taxon>Bifurcata</taxon>
        <taxon>Unidentata</taxon>
        <taxon>Episquamata</taxon>
        <taxon>Toxicofera</taxon>
        <taxon>Serpentes</taxon>
        <taxon>Colubroidea</taxon>
        <taxon>Viperidae</taxon>
        <taxon>Crotalinae</taxon>
        <taxon>Crotalus</taxon>
    </lineage>
</organism>
<feature type="region of interest" description="Disordered" evidence="2">
    <location>
        <begin position="1396"/>
        <end position="1497"/>
    </location>
</feature>
<gene>
    <name evidence="3" type="ORF">NXF25_021783</name>
</gene>
<feature type="compositionally biased region" description="Low complexity" evidence="2">
    <location>
        <begin position="740"/>
        <end position="762"/>
    </location>
</feature>
<evidence type="ECO:0000313" key="3">
    <source>
        <dbReference type="EMBL" id="KAK9398422.1"/>
    </source>
</evidence>